<feature type="transmembrane region" description="Helical" evidence="1">
    <location>
        <begin position="57"/>
        <end position="86"/>
    </location>
</feature>
<dbReference type="AlphaFoldDB" id="A0A9D9DEY9"/>
<name>A0A9D9DEY9_9PROT</name>
<sequence>MKNESVETNVKMRVAQSVLMRAFVVNTLFVLLVWLLTFIPGFIFMGVLLTGVSAPVFYVYAIGALAVWGLAGVILFLVPAIAVWWARKKK</sequence>
<feature type="transmembrane region" description="Helical" evidence="1">
    <location>
        <begin position="21"/>
        <end position="45"/>
    </location>
</feature>
<gene>
    <name evidence="2" type="ORF">IAC69_02155</name>
</gene>
<dbReference type="Proteomes" id="UP000823630">
    <property type="component" value="Unassembled WGS sequence"/>
</dbReference>
<comment type="caution">
    <text evidence="2">The sequence shown here is derived from an EMBL/GenBank/DDBJ whole genome shotgun (WGS) entry which is preliminary data.</text>
</comment>
<dbReference type="EMBL" id="JADINC010000031">
    <property type="protein sequence ID" value="MBO8425263.1"/>
    <property type="molecule type" value="Genomic_DNA"/>
</dbReference>
<keyword evidence="1" id="KW-0472">Membrane</keyword>
<evidence type="ECO:0000313" key="2">
    <source>
        <dbReference type="EMBL" id="MBO8425263.1"/>
    </source>
</evidence>
<accession>A0A9D9DEY9</accession>
<organism evidence="2 3">
    <name type="scientific">Candidatus Enterousia avistercoris</name>
    <dbReference type="NCBI Taxonomy" id="2840788"/>
    <lineage>
        <taxon>Bacteria</taxon>
        <taxon>Pseudomonadati</taxon>
        <taxon>Pseudomonadota</taxon>
        <taxon>Alphaproteobacteria</taxon>
        <taxon>Candidatus Enterousia</taxon>
    </lineage>
</organism>
<evidence type="ECO:0000256" key="1">
    <source>
        <dbReference type="SAM" id="Phobius"/>
    </source>
</evidence>
<proteinExistence type="predicted"/>
<evidence type="ECO:0000313" key="3">
    <source>
        <dbReference type="Proteomes" id="UP000823630"/>
    </source>
</evidence>
<reference evidence="2" key="2">
    <citation type="journal article" date="2021" name="PeerJ">
        <title>Extensive microbial diversity within the chicken gut microbiome revealed by metagenomics and culture.</title>
        <authorList>
            <person name="Gilroy R."/>
            <person name="Ravi A."/>
            <person name="Getino M."/>
            <person name="Pursley I."/>
            <person name="Horton D.L."/>
            <person name="Alikhan N.F."/>
            <person name="Baker D."/>
            <person name="Gharbi K."/>
            <person name="Hall N."/>
            <person name="Watson M."/>
            <person name="Adriaenssens E.M."/>
            <person name="Foster-Nyarko E."/>
            <person name="Jarju S."/>
            <person name="Secka A."/>
            <person name="Antonio M."/>
            <person name="Oren A."/>
            <person name="Chaudhuri R.R."/>
            <person name="La Ragione R."/>
            <person name="Hildebrand F."/>
            <person name="Pallen M.J."/>
        </authorList>
    </citation>
    <scope>NUCLEOTIDE SEQUENCE</scope>
    <source>
        <strain evidence="2">8207</strain>
    </source>
</reference>
<keyword evidence="1" id="KW-0812">Transmembrane</keyword>
<reference evidence="2" key="1">
    <citation type="submission" date="2020-10" db="EMBL/GenBank/DDBJ databases">
        <authorList>
            <person name="Gilroy R."/>
        </authorList>
    </citation>
    <scope>NUCLEOTIDE SEQUENCE</scope>
    <source>
        <strain evidence="2">8207</strain>
    </source>
</reference>
<protein>
    <submittedName>
        <fullName evidence="2">Uncharacterized protein</fullName>
    </submittedName>
</protein>
<keyword evidence="1" id="KW-1133">Transmembrane helix</keyword>